<dbReference type="GO" id="GO:0046872">
    <property type="term" value="F:metal ion binding"/>
    <property type="evidence" value="ECO:0007669"/>
    <property type="project" value="UniProtKB-KW"/>
</dbReference>
<organism evidence="8 9">
    <name type="scientific">Mytilus coruscus</name>
    <name type="common">Sea mussel</name>
    <dbReference type="NCBI Taxonomy" id="42192"/>
    <lineage>
        <taxon>Eukaryota</taxon>
        <taxon>Metazoa</taxon>
        <taxon>Spiralia</taxon>
        <taxon>Lophotrochozoa</taxon>
        <taxon>Mollusca</taxon>
        <taxon>Bivalvia</taxon>
        <taxon>Autobranchia</taxon>
        <taxon>Pteriomorphia</taxon>
        <taxon>Mytilida</taxon>
        <taxon>Mytiloidea</taxon>
        <taxon>Mytilidae</taxon>
        <taxon>Mytilinae</taxon>
        <taxon>Mytilus</taxon>
    </lineage>
</organism>
<dbReference type="Gene3D" id="2.60.40.10">
    <property type="entry name" value="Immunoglobulins"/>
    <property type="match status" value="1"/>
</dbReference>
<feature type="domain" description="NTR" evidence="7">
    <location>
        <begin position="857"/>
        <end position="976"/>
    </location>
</feature>
<dbReference type="GO" id="GO:0051045">
    <property type="term" value="P:negative regulation of membrane protein ectodomain proteolysis"/>
    <property type="evidence" value="ECO:0007669"/>
    <property type="project" value="TreeGrafter"/>
</dbReference>
<dbReference type="SUPFAM" id="SSF50242">
    <property type="entry name" value="TIMP-like"/>
    <property type="match status" value="1"/>
</dbReference>
<dbReference type="SMART" id="SM00060">
    <property type="entry name" value="FN3"/>
    <property type="match status" value="1"/>
</dbReference>
<dbReference type="Gene3D" id="2.40.50.120">
    <property type="match status" value="1"/>
</dbReference>
<dbReference type="InterPro" id="IPR036116">
    <property type="entry name" value="FN3_sf"/>
</dbReference>
<evidence type="ECO:0000256" key="1">
    <source>
        <dbReference type="ARBA" id="ARBA00004613"/>
    </source>
</evidence>
<keyword evidence="4" id="KW-0479">Metal-binding</keyword>
<feature type="signal peptide" evidence="6">
    <location>
        <begin position="1"/>
        <end position="19"/>
    </location>
</feature>
<name>A0A6J8EC47_MYTCO</name>
<dbReference type="GO" id="GO:0005615">
    <property type="term" value="C:extracellular space"/>
    <property type="evidence" value="ECO:0007669"/>
    <property type="project" value="TreeGrafter"/>
</dbReference>
<evidence type="ECO:0000313" key="9">
    <source>
        <dbReference type="Proteomes" id="UP000507470"/>
    </source>
</evidence>
<evidence type="ECO:0000256" key="2">
    <source>
        <dbReference type="ARBA" id="ARBA00022525"/>
    </source>
</evidence>
<dbReference type="Pfam" id="PF00965">
    <property type="entry name" value="TIMP"/>
    <property type="match status" value="1"/>
</dbReference>
<dbReference type="SMART" id="SM00206">
    <property type="entry name" value="NTR"/>
    <property type="match status" value="1"/>
</dbReference>
<dbReference type="PANTHER" id="PTHR11844:SF33">
    <property type="entry name" value="TISSUE INHIBITOR OF METALLOPROTEINASE"/>
    <property type="match status" value="1"/>
</dbReference>
<dbReference type="CDD" id="cd03577">
    <property type="entry name" value="NTR_TIMP_like"/>
    <property type="match status" value="1"/>
</dbReference>
<protein>
    <submittedName>
        <fullName evidence="8">CLCA1</fullName>
    </submittedName>
</protein>
<keyword evidence="4" id="KW-0862">Zinc</keyword>
<dbReference type="CDD" id="cd00063">
    <property type="entry name" value="FN3"/>
    <property type="match status" value="1"/>
</dbReference>
<dbReference type="SUPFAM" id="SSF53300">
    <property type="entry name" value="vWA-like"/>
    <property type="match status" value="1"/>
</dbReference>
<dbReference type="GO" id="GO:0002020">
    <property type="term" value="F:protease binding"/>
    <property type="evidence" value="ECO:0007669"/>
    <property type="project" value="TreeGrafter"/>
</dbReference>
<feature type="disulfide bond" evidence="5">
    <location>
        <begin position="986"/>
        <end position="993"/>
    </location>
</feature>
<proteinExistence type="predicted"/>
<feature type="disulfide bond" evidence="5">
    <location>
        <begin position="857"/>
        <end position="924"/>
    </location>
</feature>
<evidence type="ECO:0000259" key="7">
    <source>
        <dbReference type="PROSITE" id="PS50189"/>
    </source>
</evidence>
<dbReference type="PANTHER" id="PTHR11844">
    <property type="entry name" value="METALLOPROTEASE INHIBITOR"/>
    <property type="match status" value="1"/>
</dbReference>
<feature type="disulfide bond" evidence="5">
    <location>
        <begin position="872"/>
        <end position="976"/>
    </location>
</feature>
<dbReference type="InterPro" id="IPR008993">
    <property type="entry name" value="TIMP-like_OB-fold"/>
</dbReference>
<dbReference type="AlphaFoldDB" id="A0A6J8EC47"/>
<gene>
    <name evidence="8" type="ORF">MCOR_50696</name>
</gene>
<dbReference type="InterPro" id="IPR036465">
    <property type="entry name" value="vWFA_dom_sf"/>
</dbReference>
<keyword evidence="9" id="KW-1185">Reference proteome</keyword>
<dbReference type="Proteomes" id="UP000507470">
    <property type="component" value="Unassembled WGS sequence"/>
</dbReference>
<evidence type="ECO:0000256" key="6">
    <source>
        <dbReference type="SAM" id="SignalP"/>
    </source>
</evidence>
<reference evidence="8 9" key="1">
    <citation type="submission" date="2020-06" db="EMBL/GenBank/DDBJ databases">
        <authorList>
            <person name="Li R."/>
            <person name="Bekaert M."/>
        </authorList>
    </citation>
    <scope>NUCLEOTIDE SEQUENCE [LARGE SCALE GENOMIC DNA]</scope>
    <source>
        <strain evidence="9">wild</strain>
    </source>
</reference>
<dbReference type="EMBL" id="CACVKT020008890">
    <property type="protein sequence ID" value="CAC5418244.1"/>
    <property type="molecule type" value="Genomic_DNA"/>
</dbReference>
<dbReference type="GO" id="GO:0031012">
    <property type="term" value="C:extracellular matrix"/>
    <property type="evidence" value="ECO:0007669"/>
    <property type="project" value="TreeGrafter"/>
</dbReference>
<evidence type="ECO:0000256" key="3">
    <source>
        <dbReference type="ARBA" id="ARBA00023157"/>
    </source>
</evidence>
<dbReference type="PROSITE" id="PS50189">
    <property type="entry name" value="NTR"/>
    <property type="match status" value="1"/>
</dbReference>
<dbReference type="OrthoDB" id="10021899at2759"/>
<dbReference type="GO" id="GO:0008191">
    <property type="term" value="F:metalloendopeptidase inhibitor activity"/>
    <property type="evidence" value="ECO:0007669"/>
    <property type="project" value="InterPro"/>
</dbReference>
<dbReference type="InterPro" id="IPR018933">
    <property type="entry name" value="Netrin_module_non-TIMP"/>
</dbReference>
<dbReference type="InterPro" id="IPR013783">
    <property type="entry name" value="Ig-like_fold"/>
</dbReference>
<feature type="binding site" evidence="4">
    <location>
        <position position="857"/>
    </location>
    <ligand>
        <name>Zn(2+)</name>
        <dbReference type="ChEBI" id="CHEBI:29105"/>
        <note>ligand shared with metalloproteinase partner</note>
    </ligand>
</feature>
<dbReference type="InterPro" id="IPR001820">
    <property type="entry name" value="TIMP"/>
</dbReference>
<keyword evidence="3 5" id="KW-1015">Disulfide bond</keyword>
<sequence>MSNILKLVAFLSGFSLANSAVTLSENGYIGVLVSIGDNVKEDSGLITKIQDWLTEASQKLYIASKYYVYLKEVTIRVPESWSNSGQYNLTSISSNKEGVIRIANVQTGDRNNPFVHGLPGCGLSAQFIHFTTDVLNQGNNGNYGNIGTVFVHEWGHYRWGLFDEYPTIRDSSGNVIRFDLFNGQWAPVRCTTQITGRIINGKTGDQCKLDSSGKPEVDCYFYPESVGTTNAVASIMGSSFIPSVSNISVFCDSANSADASIRHNSMASNTQNRRCNGHSAWEIMRQHNDFQSIFRRKILLTDRRVWQYVALYTGGKEMPLPQLERGELASLLPKSVGGSTSIGAGLRLCCQTLSMLSDVKGSKIYLATDGNENRDPMIADVLPDLLEKGIIVDTLAIGNAADDKLANVSQTTGGYSFFYSTSTQNSTALIDALTEPFVDSAKDPIIRINSLSIHQKQNKNFETTFFIDESIGRETVIQLTANVLEGVNITVYQQENIYTAVGTSADSGVISVKIPNIAIAGEYTVTVMSSISDFAGTISILSKAANVDGRVLKTEVLTTESKIEYSSTVHFPLFVSINKGTAPVAKTVVTAYIENENGQTSSLVLKDNEIGADVMAGDGIYSGYILPYHITANGRHSIKVVSEGRNSTIFVPSTRSAGKHFEEDKLEVETVGSFMRVTLAKEIVVQDYVYVAPENYVDVIPPSPILTLSLSDTRSNSNTFMLSWQAVGDDFDISKAFKYDIRFSTNFSELKSDPDNQDILTSQQVPKEVGEVETYVFQIPDITANTTYFLTVRAIDKANNTGDLSNIVTVSVLTDQVWFQKQRIMTMTKESEKELAPGDSTLDLSKFTLNVDAAKGCRCKGEVLNHEQEYFCNADFVLRVTVLRQKRLNYNRGIKYFVRVTEAFKSNLYKGKETTLITGTAAQCGVVLDGKDFLVTGNVENGRNTLSSCNSWIARWSTLTKLERRTLRTGGYAKTCTNNCDVAVRCSKGDINCCGVSQAPCRGTVCSRIYGRKCGWTSCY</sequence>
<keyword evidence="6" id="KW-0732">Signal</keyword>
<evidence type="ECO:0000313" key="8">
    <source>
        <dbReference type="EMBL" id="CAC5418244.1"/>
    </source>
</evidence>
<feature type="disulfide bond" evidence="5">
    <location>
        <begin position="859"/>
        <end position="949"/>
    </location>
</feature>
<dbReference type="SMART" id="SM00643">
    <property type="entry name" value="C345C"/>
    <property type="match status" value="1"/>
</dbReference>
<evidence type="ECO:0000256" key="4">
    <source>
        <dbReference type="PIRSR" id="PIRSR601820-1"/>
    </source>
</evidence>
<evidence type="ECO:0000256" key="5">
    <source>
        <dbReference type="PIRSR" id="PIRSR601820-3"/>
    </source>
</evidence>
<accession>A0A6J8EC47</accession>
<dbReference type="SUPFAM" id="SSF49265">
    <property type="entry name" value="Fibronectin type III"/>
    <property type="match status" value="1"/>
</dbReference>
<dbReference type="Pfam" id="PF08434">
    <property type="entry name" value="CLCA"/>
    <property type="match status" value="1"/>
</dbReference>
<comment type="subcellular location">
    <subcellularLocation>
        <location evidence="1">Secreted</location>
    </subcellularLocation>
</comment>
<dbReference type="Gene3D" id="3.40.50.410">
    <property type="entry name" value="von Willebrand factor, type A domain"/>
    <property type="match status" value="1"/>
</dbReference>
<feature type="chain" id="PRO_5026946232" evidence="6">
    <location>
        <begin position="20"/>
        <end position="1020"/>
    </location>
</feature>
<dbReference type="InterPro" id="IPR001134">
    <property type="entry name" value="Netrin_domain"/>
</dbReference>
<dbReference type="InterPro" id="IPR003961">
    <property type="entry name" value="FN3_dom"/>
</dbReference>
<dbReference type="InterPro" id="IPR013642">
    <property type="entry name" value="CLCA_N"/>
</dbReference>
<keyword evidence="2" id="KW-0964">Secreted</keyword>